<evidence type="ECO:0000313" key="1">
    <source>
        <dbReference type="EMBL" id="GBH17434.1"/>
    </source>
</evidence>
<dbReference type="Proteomes" id="UP000248291">
    <property type="component" value="Unassembled WGS sequence"/>
</dbReference>
<name>A0AAN4Q5I0_PSESF</name>
<comment type="caution">
    <text evidence="1">The sequence shown here is derived from an EMBL/GenBank/DDBJ whole genome shotgun (WGS) entry which is preliminary data.</text>
</comment>
<accession>A0AAN4Q5I0</accession>
<organism evidence="1 2">
    <name type="scientific">Pseudomonas syringae pv. actinidiae</name>
    <dbReference type="NCBI Taxonomy" id="103796"/>
    <lineage>
        <taxon>Bacteria</taxon>
        <taxon>Pseudomonadati</taxon>
        <taxon>Pseudomonadota</taxon>
        <taxon>Gammaproteobacteria</taxon>
        <taxon>Pseudomonadales</taxon>
        <taxon>Pseudomonadaceae</taxon>
        <taxon>Pseudomonas</taxon>
        <taxon>Pseudomonas syringae</taxon>
    </lineage>
</organism>
<proteinExistence type="predicted"/>
<sequence length="175" mass="19854">MVAPVEYSVRPSYSVNSSIIKEQSMIPKKLPISRRDLQSKKISSSAKALRKLAPEVGTHTKALSIIAKILGYKDLYDFQNSAQPALETNHTQAEIELYIAQRTFKISILLNISNYTQCLQIARQLKLTLFESLRIPPTNEIEYCVDEDLKSLSVLTQGPTIPIIMKKRKRLLLRP</sequence>
<keyword evidence="1" id="KW-0413">Isomerase</keyword>
<evidence type="ECO:0000313" key="2">
    <source>
        <dbReference type="Proteomes" id="UP000248291"/>
    </source>
</evidence>
<reference evidence="1 2" key="1">
    <citation type="submission" date="2018-04" db="EMBL/GenBank/DDBJ databases">
        <title>Draft genome sequence of Pseudomonas syringae pv. actinidiae biovar 3 strains isolated from kiwifruit in Kagawa prefecture.</title>
        <authorList>
            <person name="Tabuchi M."/>
            <person name="Saito M."/>
            <person name="Fujiwara S."/>
            <person name="Sasa N."/>
            <person name="Akimitsu K."/>
            <person name="Gomi K."/>
            <person name="Konishi-Sugita S."/>
            <person name="Hamano K."/>
            <person name="Kataoka I."/>
        </authorList>
    </citation>
    <scope>NUCLEOTIDE SEQUENCE [LARGE SCALE GENOMIC DNA]</scope>
    <source>
        <strain evidence="1 2">MAFF212211</strain>
    </source>
</reference>
<protein>
    <submittedName>
        <fullName evidence="1">Predicted dithiol-disulfide isomerase</fullName>
    </submittedName>
</protein>
<dbReference type="AlphaFoldDB" id="A0AAN4Q5I0"/>
<dbReference type="EMBL" id="BGKA01000109">
    <property type="protein sequence ID" value="GBH17434.1"/>
    <property type="molecule type" value="Genomic_DNA"/>
</dbReference>
<gene>
    <name evidence="1" type="ORF">KPSA3_03402</name>
</gene>
<dbReference type="GO" id="GO:0016853">
    <property type="term" value="F:isomerase activity"/>
    <property type="evidence" value="ECO:0007669"/>
    <property type="project" value="UniProtKB-KW"/>
</dbReference>